<accession>A0A168RF72</accession>
<feature type="compositionally biased region" description="Basic residues" evidence="1">
    <location>
        <begin position="211"/>
        <end position="223"/>
    </location>
</feature>
<keyword evidence="3" id="KW-1185">Reference proteome</keyword>
<name>A0A168RF72_ABSGL</name>
<dbReference type="Proteomes" id="UP000078561">
    <property type="component" value="Unassembled WGS sequence"/>
</dbReference>
<dbReference type="AlphaFoldDB" id="A0A168RF72"/>
<evidence type="ECO:0000313" key="2">
    <source>
        <dbReference type="EMBL" id="SAM06714.1"/>
    </source>
</evidence>
<feature type="region of interest" description="Disordered" evidence="1">
    <location>
        <begin position="201"/>
        <end position="223"/>
    </location>
</feature>
<feature type="region of interest" description="Disordered" evidence="1">
    <location>
        <begin position="131"/>
        <end position="158"/>
    </location>
</feature>
<dbReference type="EMBL" id="LT554635">
    <property type="protein sequence ID" value="SAM06714.1"/>
    <property type="molecule type" value="Genomic_DNA"/>
</dbReference>
<evidence type="ECO:0000313" key="3">
    <source>
        <dbReference type="Proteomes" id="UP000078561"/>
    </source>
</evidence>
<sequence>MADPLITDLLDFTPPWFTFDPTSYPMNLNTDSDQSNCPLFYNDMSPLFMPELELFWPLSATSNPATPSPTSPLSPAAKPPSRRNTRVGYCEHPKHELYRQPDYQSSPSRPEPTTCRQTRCRQLCDHHHFLVHHHQQQESPVTPRRGRPPKGTKPLDLTHPLGIVMTTRPLPKRLEAVVGQANIHVCLTCLKRSDLDSDYLTHPAYLGPQTTKKKKKRGGKSDE</sequence>
<dbReference type="OrthoDB" id="2289168at2759"/>
<feature type="region of interest" description="Disordered" evidence="1">
    <location>
        <begin position="62"/>
        <end position="87"/>
    </location>
</feature>
<evidence type="ECO:0000256" key="1">
    <source>
        <dbReference type="SAM" id="MobiDB-lite"/>
    </source>
</evidence>
<proteinExistence type="predicted"/>
<gene>
    <name evidence="2" type="primary">ABSGL_12486.1 scaffold 12955</name>
</gene>
<organism evidence="2">
    <name type="scientific">Absidia glauca</name>
    <name type="common">Pin mould</name>
    <dbReference type="NCBI Taxonomy" id="4829"/>
    <lineage>
        <taxon>Eukaryota</taxon>
        <taxon>Fungi</taxon>
        <taxon>Fungi incertae sedis</taxon>
        <taxon>Mucoromycota</taxon>
        <taxon>Mucoromycotina</taxon>
        <taxon>Mucoromycetes</taxon>
        <taxon>Mucorales</taxon>
        <taxon>Cunninghamellaceae</taxon>
        <taxon>Absidia</taxon>
    </lineage>
</organism>
<protein>
    <submittedName>
        <fullName evidence="2">Uncharacterized protein</fullName>
    </submittedName>
</protein>
<dbReference type="InParanoid" id="A0A168RF72"/>
<reference evidence="2" key="1">
    <citation type="submission" date="2016-04" db="EMBL/GenBank/DDBJ databases">
        <authorList>
            <person name="Evans L.H."/>
            <person name="Alamgir A."/>
            <person name="Owens N."/>
            <person name="Weber N.D."/>
            <person name="Virtaneva K."/>
            <person name="Barbian K."/>
            <person name="Babar A."/>
            <person name="Rosenke K."/>
        </authorList>
    </citation>
    <scope>NUCLEOTIDE SEQUENCE [LARGE SCALE GENOMIC DNA]</scope>
    <source>
        <strain evidence="2">CBS 101.48</strain>
    </source>
</reference>